<feature type="region of interest" description="Disordered" evidence="1">
    <location>
        <begin position="150"/>
        <end position="169"/>
    </location>
</feature>
<dbReference type="EMBL" id="BGZK01000033">
    <property type="protein sequence ID" value="GBP08982.1"/>
    <property type="molecule type" value="Genomic_DNA"/>
</dbReference>
<proteinExistence type="predicted"/>
<feature type="compositionally biased region" description="Low complexity" evidence="1">
    <location>
        <begin position="154"/>
        <end position="169"/>
    </location>
</feature>
<evidence type="ECO:0000313" key="3">
    <source>
        <dbReference type="Proteomes" id="UP000299102"/>
    </source>
</evidence>
<keyword evidence="3" id="KW-1185">Reference proteome</keyword>
<organism evidence="2 3">
    <name type="scientific">Eumeta variegata</name>
    <name type="common">Bagworm moth</name>
    <name type="synonym">Eumeta japonica</name>
    <dbReference type="NCBI Taxonomy" id="151549"/>
    <lineage>
        <taxon>Eukaryota</taxon>
        <taxon>Metazoa</taxon>
        <taxon>Ecdysozoa</taxon>
        <taxon>Arthropoda</taxon>
        <taxon>Hexapoda</taxon>
        <taxon>Insecta</taxon>
        <taxon>Pterygota</taxon>
        <taxon>Neoptera</taxon>
        <taxon>Endopterygota</taxon>
        <taxon>Lepidoptera</taxon>
        <taxon>Glossata</taxon>
        <taxon>Ditrysia</taxon>
        <taxon>Tineoidea</taxon>
        <taxon>Psychidae</taxon>
        <taxon>Oiketicinae</taxon>
        <taxon>Eumeta</taxon>
    </lineage>
</organism>
<evidence type="ECO:0000256" key="1">
    <source>
        <dbReference type="SAM" id="MobiDB-lite"/>
    </source>
</evidence>
<reference evidence="2 3" key="1">
    <citation type="journal article" date="2019" name="Commun. Biol.">
        <title>The bagworm genome reveals a unique fibroin gene that provides high tensile strength.</title>
        <authorList>
            <person name="Kono N."/>
            <person name="Nakamura H."/>
            <person name="Ohtoshi R."/>
            <person name="Tomita M."/>
            <person name="Numata K."/>
            <person name="Arakawa K."/>
        </authorList>
    </citation>
    <scope>NUCLEOTIDE SEQUENCE [LARGE SCALE GENOMIC DNA]</scope>
</reference>
<evidence type="ECO:0000313" key="2">
    <source>
        <dbReference type="EMBL" id="GBP08982.1"/>
    </source>
</evidence>
<gene>
    <name evidence="2" type="ORF">EVAR_78341_1</name>
</gene>
<dbReference type="Proteomes" id="UP000299102">
    <property type="component" value="Unassembled WGS sequence"/>
</dbReference>
<accession>A0A4C1T3H7</accession>
<protein>
    <submittedName>
        <fullName evidence="2">Uncharacterized protein</fullName>
    </submittedName>
</protein>
<sequence length="169" mass="18630">MAVDLRRVHVARSTSEDVVFVLQDLGCLQQHTEHYHLALCSAFMKLNSLKVTLTHSISYNQIPENMIIPSKSFHRRAGGPAGGRVIKSLCGKKQTHSSLGRRGANLLCIALCGRRATRPPKADLYFANASYYPKQIFIWCTADKPQRDVPPRPARFSSAAPAGGALAWT</sequence>
<name>A0A4C1T3H7_EUMVA</name>
<dbReference type="AlphaFoldDB" id="A0A4C1T3H7"/>
<comment type="caution">
    <text evidence="2">The sequence shown here is derived from an EMBL/GenBank/DDBJ whole genome shotgun (WGS) entry which is preliminary data.</text>
</comment>